<proteinExistence type="predicted"/>
<evidence type="ECO:0000313" key="2">
    <source>
        <dbReference type="Proteomes" id="UP001226020"/>
    </source>
</evidence>
<keyword evidence="2" id="KW-1185">Reference proteome</keyword>
<dbReference type="AlphaFoldDB" id="A0AAW8CLC9"/>
<dbReference type="EMBL" id="JASAXT010000026">
    <property type="protein sequence ID" value="MDP8149384.1"/>
    <property type="molecule type" value="Genomic_DNA"/>
</dbReference>
<organism evidence="1 2">
    <name type="scientific">Phocoenobacter atlanticus subsp. atlanticus</name>
    <dbReference type="NCBI Taxonomy" id="3061285"/>
    <lineage>
        <taxon>Bacteria</taxon>
        <taxon>Pseudomonadati</taxon>
        <taxon>Pseudomonadota</taxon>
        <taxon>Gammaproteobacteria</taxon>
        <taxon>Pasteurellales</taxon>
        <taxon>Pasteurellaceae</taxon>
        <taxon>Phocoenobacter</taxon>
        <taxon>Phocoenobacter atlanticus</taxon>
    </lineage>
</organism>
<evidence type="ECO:0000313" key="1">
    <source>
        <dbReference type="EMBL" id="MDP8149384.1"/>
    </source>
</evidence>
<sequence>MCYTLFSAVSTVTELDKDGDGIADTTTEVITKGDCITTTKVYTDSNDDGTQDSFVEITNRLSGYVTTETGTITHNTDGTQIIKYEVDKYSNNGQVSGRIDTLDAEGNVIKSEYDLNNDGRIDKTETKTYNDDNTVKVAVDTYNDGKVDSVTIETYDSNGNIIKNEYDRDNDGVFEASDTRIYDDKNHLIVINHDTNNDGTTDSIDSREYDKVCNLSKQVLDRNADGQDDYIILREFDEKGWTTKTSYDTNGDGTIEKSMTYERMPLKGHSLKQFVDKGDDGSIDQINTFEYDDFGQVIKREYDYTNDGVVDATFWDTYNENQYISTLQDKNQVKRLFFYSNAELSSDEKLLNLEGIYIQRDNISITISDDVLDKIASDENSHKVVVNSTKTGDMLNLDGNFTKTTETESHSGQDCVKYTDEVGNALIVDPDITVNII</sequence>
<reference evidence="1 2" key="1">
    <citation type="journal article" date="2023" name="Front. Microbiol.">
        <title>Phylogeography and host specificity of Pasteurellaceae pathogenic to sea-farmed fish in the north-east Atlantic.</title>
        <authorList>
            <person name="Gulla S."/>
            <person name="Colquhoun D.J."/>
            <person name="Olsen A.B."/>
            <person name="Spilsberg B."/>
            <person name="Lagesen K."/>
            <person name="Aakesson C.P."/>
            <person name="Strom S."/>
            <person name="Manji F."/>
            <person name="Birkbeck T.H."/>
            <person name="Nilsen H.K."/>
        </authorList>
    </citation>
    <scope>NUCLEOTIDE SEQUENCE [LARGE SCALE GENOMIC DNA]</scope>
    <source>
        <strain evidence="1 2">NVIB3131</strain>
    </source>
</reference>
<accession>A0AAW8CLC9</accession>
<dbReference type="Proteomes" id="UP001226020">
    <property type="component" value="Unassembled WGS sequence"/>
</dbReference>
<protein>
    <submittedName>
        <fullName evidence="1">Uncharacterized protein</fullName>
    </submittedName>
</protein>
<comment type="caution">
    <text evidence="1">The sequence shown here is derived from an EMBL/GenBank/DDBJ whole genome shotgun (WGS) entry which is preliminary data.</text>
</comment>
<name>A0AAW8CLC9_9PAST</name>
<gene>
    <name evidence="1" type="ORF">QJU57_09925</name>
</gene>